<dbReference type="InterPro" id="IPR050302">
    <property type="entry name" value="Rab_GAP_TBC_domain"/>
</dbReference>
<feature type="region of interest" description="Disordered" evidence="1">
    <location>
        <begin position="691"/>
        <end position="734"/>
    </location>
</feature>
<dbReference type="OrthoDB" id="159449at2759"/>
<organism evidence="3 4">
    <name type="scientific">Mycoemilia scoparia</name>
    <dbReference type="NCBI Taxonomy" id="417184"/>
    <lineage>
        <taxon>Eukaryota</taxon>
        <taxon>Fungi</taxon>
        <taxon>Fungi incertae sedis</taxon>
        <taxon>Zoopagomycota</taxon>
        <taxon>Kickxellomycotina</taxon>
        <taxon>Kickxellomycetes</taxon>
        <taxon>Kickxellales</taxon>
        <taxon>Kickxellaceae</taxon>
        <taxon>Mycoemilia</taxon>
    </lineage>
</organism>
<keyword evidence="4" id="KW-1185">Reference proteome</keyword>
<feature type="region of interest" description="Disordered" evidence="1">
    <location>
        <begin position="638"/>
        <end position="674"/>
    </location>
</feature>
<protein>
    <recommendedName>
        <fullName evidence="2">Rab-GAP TBC domain-containing protein</fullName>
    </recommendedName>
</protein>
<evidence type="ECO:0000259" key="2">
    <source>
        <dbReference type="PROSITE" id="PS50086"/>
    </source>
</evidence>
<dbReference type="Gene3D" id="1.10.472.80">
    <property type="entry name" value="Ypt/Rab-GAP domain of gyp1p, domain 3"/>
    <property type="match status" value="1"/>
</dbReference>
<dbReference type="GO" id="GO:0031267">
    <property type="term" value="F:small GTPase binding"/>
    <property type="evidence" value="ECO:0007669"/>
    <property type="project" value="TreeGrafter"/>
</dbReference>
<dbReference type="SUPFAM" id="SSF47923">
    <property type="entry name" value="Ypt/Rab-GAP domain of gyp1p"/>
    <property type="match status" value="2"/>
</dbReference>
<dbReference type="InterPro" id="IPR000195">
    <property type="entry name" value="Rab-GAP-TBC_dom"/>
</dbReference>
<feature type="compositionally biased region" description="Low complexity" evidence="1">
    <location>
        <begin position="366"/>
        <end position="376"/>
    </location>
</feature>
<dbReference type="PROSITE" id="PS50086">
    <property type="entry name" value="TBC_RABGAP"/>
    <property type="match status" value="1"/>
</dbReference>
<sequence>MNHILSSAGFMDPGKASEEVGLRPKNIYSSTNNLMKSSTTVATASSSSAAATSNHQQPNGDNSNEYHKNLLELPTPASLNLSPHTTFLDFDADLYIDNFDKDQDYYLSPVQTGKDNITSINSTLDNNSATPLDSVASNLSSTSTMNASNLEMNSSVASISKSNAYFLNSVAAANNVRVVDGSGDYHINNNKQQNRKSFSAQKSIKVPANLTHMVPNSNVNNNERNGNINFITSSANAFGSNKSTTRYHRRESLFTRPPQHMASQVSSQEANHTNIPNGGSYSGNGSIRDPLTSRRVPRPLSRATISNEREINTDIISPLGRADLQVSGSPLFGVNENEYPRQKHNNRLNKRASSHSMAEKWSKNVAPPTSSTTANTARESQKLFIDEQILNSVPIDYTSSHERSQSSIFVASVDSPFDQEFNIPNPSISHKGGENRSSRSQRRSSQSAVANLNNFAANKNSDNNNHGDDYTFVFDNYLDIIPSDSEGSNRYSSHSNRYSTRQSTSGYSVAEATAAALATISSWDNQQNDNVPLSQVAEDKKMKRASRYKSIIATPSPLAPLPVPPPQISQQSSSSTTPAGIHQPLLNNYGSNTNSSSISSRSTENNTNEKSSGLQRIKKQKSQRDLALEATLAMLNQGAKSRNNSNSQHTIKPAKSTSDLKNQDGSSNHRESIMMNGSNSRASRLNKAMSQANFHGGGGKQSIPIGSILQRSVNGGGGGGRGKGNRFTTSRDSPSTYGYSYKQVLESAMELEYNLSNRPMPEIPAQIMEEYQELVKAKNDKDVNKNGCNGNDDGAAILVPYELPEPYIPPTTTKKGKNKNNNNQNGPGKGSSKESDQVDDDDDDIKVELTPYFGDFDNMIKVPDFDLSTVKPKYPVSYSTTLSKSTSPRHPLNSTTTTPNQSQFSNPNSPYSPRHNRSQSHNHNRITANNNSFRLRTQSINGGEPLSPNSGLINMRYSNTTQSSNGGRIDSLRHAASNAMMRAGLGSAAIRLAQSNKGEGGEGPGNNFIDLEKEKYGGSVRSTMNKQPAHTGNSGNDDGEELFVSNYTNLGSPKSITKSTRSNKNKNSKTGGIEGNSDYYSSEEDDDDDDDLGIGEISKVDEYGFIVQNKPKNSNQGGSHNLHLARKPSQHTQNSTSISALNNALHQFTRPLTRGDKGDRGSGGLSHVYNESYKIQKWRTLMASFEVKTIKNSRKVKKLAQAGFPKYLRGTIYKFLMDIDKYRGQQDDRSMGAYYHKLCEQVRKDGPTGKNIYEVIERDIARCYPEHSMFRRHSGLGQAQLRRILCAYSQHNPEVGYCQGMGRLVGLFLMQGGVEEEEAFWMTASVVDQYLPGYYTPNMETLRVHATVFEMLLRDHNPTLFNHLKSQECVPLMYITPWFMTVFTMALPWPSVLRVWDWFTFRGNKILFRIALAILDIASDHLISRCPTLGEQLQFLLHLPEELFDEDTLIDAALRIKFTSKQVEKYTRLITKDGMPDRGAPNIPKF</sequence>
<dbReference type="Pfam" id="PF00566">
    <property type="entry name" value="RabGAP-TBC"/>
    <property type="match status" value="1"/>
</dbReference>
<dbReference type="SMART" id="SM00164">
    <property type="entry name" value="TBC"/>
    <property type="match status" value="1"/>
</dbReference>
<dbReference type="GO" id="GO:0005096">
    <property type="term" value="F:GTPase activator activity"/>
    <property type="evidence" value="ECO:0007669"/>
    <property type="project" value="TreeGrafter"/>
</dbReference>
<dbReference type="PANTHER" id="PTHR47219">
    <property type="entry name" value="RAB GTPASE-ACTIVATING PROTEIN 1-LIKE"/>
    <property type="match status" value="1"/>
</dbReference>
<evidence type="ECO:0000313" key="4">
    <source>
        <dbReference type="Proteomes" id="UP001150538"/>
    </source>
</evidence>
<proteinExistence type="predicted"/>
<feature type="compositionally biased region" description="Basic residues" evidence="1">
    <location>
        <begin position="342"/>
        <end position="353"/>
    </location>
</feature>
<evidence type="ECO:0000256" key="1">
    <source>
        <dbReference type="SAM" id="MobiDB-lite"/>
    </source>
</evidence>
<dbReference type="PANTHER" id="PTHR47219:SF9">
    <property type="entry name" value="GTPASE ACTIVATING PROTEIN AND CENTROSOME-ASSOCIATED, ISOFORM B"/>
    <property type="match status" value="1"/>
</dbReference>
<dbReference type="FunFam" id="1.10.8.270:FF:000016">
    <property type="entry name" value="TBC1 domain family member 2A"/>
    <property type="match status" value="1"/>
</dbReference>
<feature type="region of interest" description="Disordered" evidence="1">
    <location>
        <begin position="1108"/>
        <end position="1136"/>
    </location>
</feature>
<feature type="region of interest" description="Disordered" evidence="1">
    <location>
        <begin position="420"/>
        <end position="448"/>
    </location>
</feature>
<feature type="compositionally biased region" description="Low complexity" evidence="1">
    <location>
        <begin position="568"/>
        <end position="579"/>
    </location>
</feature>
<feature type="region of interest" description="Disordered" evidence="1">
    <location>
        <begin position="484"/>
        <end position="505"/>
    </location>
</feature>
<dbReference type="EMBL" id="JANBPU010000029">
    <property type="protein sequence ID" value="KAJ1919296.1"/>
    <property type="molecule type" value="Genomic_DNA"/>
</dbReference>
<feature type="compositionally biased region" description="Pro residues" evidence="1">
    <location>
        <begin position="557"/>
        <end position="567"/>
    </location>
</feature>
<gene>
    <name evidence="3" type="ORF">H4219_002058</name>
</gene>
<feature type="domain" description="Rab-GAP TBC" evidence="2">
    <location>
        <begin position="1203"/>
        <end position="1403"/>
    </location>
</feature>
<evidence type="ECO:0000313" key="3">
    <source>
        <dbReference type="EMBL" id="KAJ1919296.1"/>
    </source>
</evidence>
<feature type="compositionally biased region" description="Low complexity" evidence="1">
    <location>
        <begin position="488"/>
        <end position="499"/>
    </location>
</feature>
<feature type="region of interest" description="Disordered" evidence="1">
    <location>
        <begin position="258"/>
        <end position="305"/>
    </location>
</feature>
<dbReference type="InterPro" id="IPR035969">
    <property type="entry name" value="Rab-GAP_TBC_sf"/>
</dbReference>
<reference evidence="3" key="1">
    <citation type="submission" date="2022-07" db="EMBL/GenBank/DDBJ databases">
        <title>Phylogenomic reconstructions and comparative analyses of Kickxellomycotina fungi.</title>
        <authorList>
            <person name="Reynolds N.K."/>
            <person name="Stajich J.E."/>
            <person name="Barry K."/>
            <person name="Grigoriev I.V."/>
            <person name="Crous P."/>
            <person name="Smith M.E."/>
        </authorList>
    </citation>
    <scope>NUCLEOTIDE SEQUENCE</scope>
    <source>
        <strain evidence="3">NBRC 100468</strain>
    </source>
</reference>
<dbReference type="Proteomes" id="UP001150538">
    <property type="component" value="Unassembled WGS sequence"/>
</dbReference>
<dbReference type="Gene3D" id="1.10.8.270">
    <property type="entry name" value="putative rabgap domain of human tbc1 domain family member 14 like domains"/>
    <property type="match status" value="1"/>
</dbReference>
<feature type="region of interest" description="Disordered" evidence="1">
    <location>
        <begin position="553"/>
        <end position="625"/>
    </location>
</feature>
<feature type="compositionally biased region" description="Acidic residues" evidence="1">
    <location>
        <begin position="1081"/>
        <end position="1093"/>
    </location>
</feature>
<feature type="compositionally biased region" description="Polar residues" evidence="1">
    <location>
        <begin position="1021"/>
        <end position="1036"/>
    </location>
</feature>
<feature type="region of interest" description="Disordered" evidence="1">
    <location>
        <begin position="1021"/>
        <end position="1094"/>
    </location>
</feature>
<name>A0A9W8DV93_9FUNG</name>
<feature type="region of interest" description="Disordered" evidence="1">
    <location>
        <begin position="804"/>
        <end position="841"/>
    </location>
</feature>
<feature type="compositionally biased region" description="Polar residues" evidence="1">
    <location>
        <begin position="1110"/>
        <end position="1119"/>
    </location>
</feature>
<feature type="compositionally biased region" description="Basic residues" evidence="1">
    <location>
        <begin position="914"/>
        <end position="924"/>
    </location>
</feature>
<accession>A0A9W8DV93</accession>
<feature type="compositionally biased region" description="Low complexity" evidence="1">
    <location>
        <begin position="587"/>
        <end position="612"/>
    </location>
</feature>
<feature type="compositionally biased region" description="Polar residues" evidence="1">
    <location>
        <begin position="878"/>
        <end position="911"/>
    </location>
</feature>
<comment type="caution">
    <text evidence="3">The sequence shown here is derived from an EMBL/GenBank/DDBJ whole genome shotgun (WGS) entry which is preliminary data.</text>
</comment>
<feature type="compositionally biased region" description="Polar residues" evidence="1">
    <location>
        <begin position="638"/>
        <end position="666"/>
    </location>
</feature>
<feature type="compositionally biased region" description="Polar residues" evidence="1">
    <location>
        <begin position="261"/>
        <end position="285"/>
    </location>
</feature>
<dbReference type="FunFam" id="1.10.472.80:FF:000008">
    <property type="entry name" value="TBC1 domain family member 10A"/>
    <property type="match status" value="1"/>
</dbReference>
<feature type="compositionally biased region" description="Polar residues" evidence="1">
    <location>
        <begin position="54"/>
        <end position="63"/>
    </location>
</feature>
<feature type="region of interest" description="Disordered" evidence="1">
    <location>
        <begin position="335"/>
        <end position="376"/>
    </location>
</feature>
<feature type="region of interest" description="Disordered" evidence="1">
    <location>
        <begin position="878"/>
        <end position="932"/>
    </location>
</feature>
<feature type="region of interest" description="Disordered" evidence="1">
    <location>
        <begin position="45"/>
        <end position="67"/>
    </location>
</feature>